<protein>
    <recommendedName>
        <fullName evidence="13">BAR/IMD domain-containing adapter protein 2</fullName>
    </recommendedName>
    <alternativeName>
        <fullName evidence="14">Brain-specific angiogenesis inhibitor 1-associated protein 2</fullName>
    </alternativeName>
</protein>
<evidence type="ECO:0000256" key="12">
    <source>
        <dbReference type="ARBA" id="ARBA00025545"/>
    </source>
</evidence>
<dbReference type="Ensembl" id="ENSGMOT00000005937.2">
    <property type="protein sequence ID" value="ENSGMOP00000005768.2"/>
    <property type="gene ID" value="ENSGMOG00000005424.2"/>
</dbReference>
<feature type="region of interest" description="Disordered" evidence="17">
    <location>
        <begin position="446"/>
        <end position="511"/>
    </location>
</feature>
<evidence type="ECO:0000256" key="13">
    <source>
        <dbReference type="ARBA" id="ARBA00044790"/>
    </source>
</evidence>
<feature type="compositionally biased region" description="Polar residues" evidence="17">
    <location>
        <begin position="280"/>
        <end position="292"/>
    </location>
</feature>
<dbReference type="GO" id="GO:0051764">
    <property type="term" value="P:actin crosslink formation"/>
    <property type="evidence" value="ECO:0007669"/>
    <property type="project" value="TreeGrafter"/>
</dbReference>
<evidence type="ECO:0000256" key="6">
    <source>
        <dbReference type="ARBA" id="ARBA00022490"/>
    </source>
</evidence>
<dbReference type="SUPFAM" id="SSF50044">
    <property type="entry name" value="SH3-domain"/>
    <property type="match status" value="1"/>
</dbReference>
<evidence type="ECO:0000259" key="18">
    <source>
        <dbReference type="PROSITE" id="PS50002"/>
    </source>
</evidence>
<proteinExistence type="predicted"/>
<sequence>MSRTEEVNKMTENVYKGILDQFNPSLKNFVTMGKHYEKALMGVTVAAKGYFDALVKLGELASDSQGSKELGDTLFQMAEVHRQIQVQLEDVLKLFHSELLAQLEQKLELDIKYLTATLKKYQSERRSKTESIERCQSQLKKLRRKSQATRHPNKYGDREMQFVELMSRRQLELDTLVAVGYRSALTEERRRYCFLVDRQSSVTKLLINYHCKVRELLSQKLSSWQQSCSQPTKLPERALNLLRHTAPQTSGAAGIADTLRHTKCFALPRLSVQEVPPLSNGDTNRSQQQQQRGLPPPSSQSDSPQPQGSPPLPRPPAACDGASGGESLGASPQHASTSLPRMLSEPMRVEAMFAHTPAGSEGGAAGGACLLHFLPNDNITLLISEPRDGWHYGQNERTGRKGWFPYSYTQPHANNMDNHSSSLLLSKASSGSDGQLDKLVSTGLPALTPESEEERSLPPQRVSTFRPRPYSMADSHKVSLRAGGATQGMGEWIGPTPQPSQSTLRQEVTTP</sequence>
<feature type="compositionally biased region" description="Pro residues" evidence="17">
    <location>
        <begin position="307"/>
        <end position="316"/>
    </location>
</feature>
<keyword evidence="8 16" id="KW-0175">Coiled coil</keyword>
<evidence type="ECO:0000256" key="4">
    <source>
        <dbReference type="ARBA" id="ARBA00004486"/>
    </source>
</evidence>
<dbReference type="Pfam" id="PF14604">
    <property type="entry name" value="SH3_9"/>
    <property type="match status" value="1"/>
</dbReference>
<evidence type="ECO:0000256" key="5">
    <source>
        <dbReference type="ARBA" id="ARBA00022443"/>
    </source>
</evidence>
<comment type="function">
    <text evidence="12">Adapter protein that links membrane-bound small G-proteins to cytoplasmic effector proteins. Necessary for CDC42-mediated reorganization of the actin cytoskeleton and for RAC1-mediated membrane ruffling. Involved in the regulation of the actin cytoskeleton by WASF family members and the Arp2/3 complex. Plays a role in neurite growth. Acts syngeristically with ENAH to promote filipodia formation. Plays a role in the reorganization of the actin cytoskeleton in response to bacterial infection. Participates in actin bundling when associated with EPS8, promoting filopodial protrusions.</text>
</comment>
<feature type="compositionally biased region" description="Polar residues" evidence="17">
    <location>
        <begin position="499"/>
        <end position="511"/>
    </location>
</feature>
<feature type="domain" description="IMD" evidence="19">
    <location>
        <begin position="1"/>
        <end position="249"/>
    </location>
</feature>
<dbReference type="GeneTree" id="ENSGT00940000153560"/>
<keyword evidence="21" id="KW-1185">Reference proteome</keyword>
<organism evidence="20 21">
    <name type="scientific">Gadus morhua</name>
    <name type="common">Atlantic cod</name>
    <dbReference type="NCBI Taxonomy" id="8049"/>
    <lineage>
        <taxon>Eukaryota</taxon>
        <taxon>Metazoa</taxon>
        <taxon>Chordata</taxon>
        <taxon>Craniata</taxon>
        <taxon>Vertebrata</taxon>
        <taxon>Euteleostomi</taxon>
        <taxon>Actinopterygii</taxon>
        <taxon>Neopterygii</taxon>
        <taxon>Teleostei</taxon>
        <taxon>Neoteleostei</taxon>
        <taxon>Acanthomorphata</taxon>
        <taxon>Zeiogadaria</taxon>
        <taxon>Gadariae</taxon>
        <taxon>Gadiformes</taxon>
        <taxon>Gadoidei</taxon>
        <taxon>Gadidae</taxon>
        <taxon>Gadus</taxon>
    </lineage>
</organism>
<dbReference type="PANTHER" id="PTHR14206">
    <property type="entry name" value="BRAIN-SPECIFIC ANGIOGENESIS INHIBITOR 1-ASSOCIATED PROTEIN 2"/>
    <property type="match status" value="1"/>
</dbReference>
<keyword evidence="6" id="KW-0963">Cytoplasm</keyword>
<evidence type="ECO:0000259" key="19">
    <source>
        <dbReference type="PROSITE" id="PS51338"/>
    </source>
</evidence>
<dbReference type="Gene3D" id="1.20.1270.60">
    <property type="entry name" value="Arfaptin homology (AH) domain/BAR domain"/>
    <property type="match status" value="1"/>
</dbReference>
<evidence type="ECO:0000313" key="21">
    <source>
        <dbReference type="Proteomes" id="UP000694546"/>
    </source>
</evidence>
<dbReference type="Gene3D" id="2.30.30.40">
    <property type="entry name" value="SH3 Domains"/>
    <property type="match status" value="1"/>
</dbReference>
<evidence type="ECO:0000256" key="10">
    <source>
        <dbReference type="ARBA" id="ARBA00023212"/>
    </source>
</evidence>
<dbReference type="Pfam" id="PF08397">
    <property type="entry name" value="IMD"/>
    <property type="match status" value="1"/>
</dbReference>
<keyword evidence="7" id="KW-0597">Phosphoprotein</keyword>
<dbReference type="GO" id="GO:0007009">
    <property type="term" value="P:plasma membrane organization"/>
    <property type="evidence" value="ECO:0007669"/>
    <property type="project" value="InterPro"/>
</dbReference>
<reference evidence="20" key="1">
    <citation type="submission" date="2025-08" db="UniProtKB">
        <authorList>
            <consortium name="Ensembl"/>
        </authorList>
    </citation>
    <scope>IDENTIFICATION</scope>
</reference>
<reference evidence="20" key="2">
    <citation type="submission" date="2025-09" db="UniProtKB">
        <authorList>
            <consortium name="Ensembl"/>
        </authorList>
    </citation>
    <scope>IDENTIFICATION</scope>
</reference>
<feature type="domain" description="SH3" evidence="18">
    <location>
        <begin position="344"/>
        <end position="414"/>
    </location>
</feature>
<evidence type="ECO:0000256" key="2">
    <source>
        <dbReference type="ARBA" id="ARBA00004245"/>
    </source>
</evidence>
<evidence type="ECO:0000256" key="8">
    <source>
        <dbReference type="ARBA" id="ARBA00023054"/>
    </source>
</evidence>
<keyword evidence="5 15" id="KW-0728">SH3 domain</keyword>
<dbReference type="InterPro" id="IPR027267">
    <property type="entry name" value="AH/BAR_dom_sf"/>
</dbReference>
<dbReference type="SUPFAM" id="SSF103657">
    <property type="entry name" value="BAR/IMD domain-like"/>
    <property type="match status" value="1"/>
</dbReference>
<evidence type="ECO:0000256" key="3">
    <source>
        <dbReference type="ARBA" id="ARBA00004466"/>
    </source>
</evidence>
<keyword evidence="10" id="KW-0206">Cytoskeleton</keyword>
<dbReference type="GO" id="GO:0030838">
    <property type="term" value="P:positive regulation of actin filament polymerization"/>
    <property type="evidence" value="ECO:0007669"/>
    <property type="project" value="TreeGrafter"/>
</dbReference>
<evidence type="ECO:0000256" key="17">
    <source>
        <dbReference type="SAM" id="MobiDB-lite"/>
    </source>
</evidence>
<evidence type="ECO:0000256" key="9">
    <source>
        <dbReference type="ARBA" id="ARBA00023136"/>
    </source>
</evidence>
<dbReference type="CDD" id="cd11779">
    <property type="entry name" value="SH3_Irsp53_BAIAP2L"/>
    <property type="match status" value="1"/>
</dbReference>
<dbReference type="InterPro" id="IPR027681">
    <property type="entry name" value="IRSp53/IRTKS/Pinkbar"/>
</dbReference>
<evidence type="ECO:0000256" key="14">
    <source>
        <dbReference type="ARBA" id="ARBA00044812"/>
    </source>
</evidence>
<dbReference type="CDD" id="cd07646">
    <property type="entry name" value="I-BAR_IMD_IRSp53"/>
    <property type="match status" value="1"/>
</dbReference>
<dbReference type="SMART" id="SM00326">
    <property type="entry name" value="SH3"/>
    <property type="match status" value="1"/>
</dbReference>
<evidence type="ECO:0000256" key="7">
    <source>
        <dbReference type="ARBA" id="ARBA00022553"/>
    </source>
</evidence>
<dbReference type="AlphaFoldDB" id="A0A8C4Z2A8"/>
<dbReference type="InterPro" id="IPR001452">
    <property type="entry name" value="SH3_domain"/>
</dbReference>
<dbReference type="InterPro" id="IPR036028">
    <property type="entry name" value="SH3-like_dom_sf"/>
</dbReference>
<dbReference type="GO" id="GO:0005654">
    <property type="term" value="C:nucleoplasm"/>
    <property type="evidence" value="ECO:0007669"/>
    <property type="project" value="TreeGrafter"/>
</dbReference>
<comment type="subcellular location">
    <subcellularLocation>
        <location evidence="4">Cell projection</location>
        <location evidence="4">Filopodium</location>
    </subcellularLocation>
    <subcellularLocation>
        <location evidence="3">Cell projection</location>
        <location evidence="3">Ruffle</location>
    </subcellularLocation>
    <subcellularLocation>
        <location evidence="2">Cytoplasm</location>
        <location evidence="2">Cytoskeleton</location>
    </subcellularLocation>
    <subcellularLocation>
        <location evidence="1">Membrane</location>
        <topology evidence="1">Peripheral membrane protein</topology>
    </subcellularLocation>
</comment>
<dbReference type="Proteomes" id="UP000694546">
    <property type="component" value="Chromosome 11"/>
</dbReference>
<dbReference type="PROSITE" id="PS50002">
    <property type="entry name" value="SH3"/>
    <property type="match status" value="1"/>
</dbReference>
<dbReference type="InterPro" id="IPR030128">
    <property type="entry name" value="BAIP2_I-BAR_dom"/>
</dbReference>
<accession>A0A8C4Z2A8</accession>
<keyword evidence="11" id="KW-0966">Cell projection</keyword>
<dbReference type="InterPro" id="IPR013606">
    <property type="entry name" value="I-BAR_dom"/>
</dbReference>
<dbReference type="PROSITE" id="PS51338">
    <property type="entry name" value="IMD"/>
    <property type="match status" value="1"/>
</dbReference>
<evidence type="ECO:0000256" key="16">
    <source>
        <dbReference type="SAM" id="Coils"/>
    </source>
</evidence>
<evidence type="ECO:0000256" key="1">
    <source>
        <dbReference type="ARBA" id="ARBA00004170"/>
    </source>
</evidence>
<feature type="region of interest" description="Disordered" evidence="17">
    <location>
        <begin position="274"/>
        <end position="338"/>
    </location>
</feature>
<gene>
    <name evidence="20" type="primary">zgc:158689</name>
</gene>
<feature type="coiled-coil region" evidence="16">
    <location>
        <begin position="104"/>
        <end position="145"/>
    </location>
</feature>
<dbReference type="GO" id="GO:0051017">
    <property type="term" value="P:actin filament bundle assembly"/>
    <property type="evidence" value="ECO:0007669"/>
    <property type="project" value="TreeGrafter"/>
</dbReference>
<name>A0A8C4Z2A8_GADMO</name>
<dbReference type="GO" id="GO:0005829">
    <property type="term" value="C:cytosol"/>
    <property type="evidence" value="ECO:0007669"/>
    <property type="project" value="TreeGrafter"/>
</dbReference>
<dbReference type="PANTHER" id="PTHR14206:SF6">
    <property type="entry name" value="BRAIN-SPECIFIC ANGIOGENESIS INHIBITOR 1-ASSOCIATED PROTEIN 2"/>
    <property type="match status" value="1"/>
</dbReference>
<evidence type="ECO:0000313" key="20">
    <source>
        <dbReference type="Ensembl" id="ENSGMOP00000005768.2"/>
    </source>
</evidence>
<keyword evidence="9" id="KW-0472">Membrane</keyword>
<evidence type="ECO:0000256" key="15">
    <source>
        <dbReference type="PROSITE-ProRule" id="PRU00192"/>
    </source>
</evidence>
<evidence type="ECO:0000256" key="11">
    <source>
        <dbReference type="ARBA" id="ARBA00023273"/>
    </source>
</evidence>